<dbReference type="PRINTS" id="PR00412">
    <property type="entry name" value="EPOXHYDRLASE"/>
</dbReference>
<protein>
    <submittedName>
        <fullName evidence="3">Cis-3-alkyl-4-alkyloxetan-2-one decarboxylase</fullName>
    </submittedName>
</protein>
<dbReference type="Gene3D" id="3.40.50.1820">
    <property type="entry name" value="alpha/beta hydrolase"/>
    <property type="match status" value="1"/>
</dbReference>
<accession>A0ABQ4RTT4</accession>
<gene>
    <name evidence="3" type="primary">oleB</name>
    <name evidence="3" type="ORF">OCOJLMKI_1407</name>
</gene>
<dbReference type="Proteomes" id="UP001055125">
    <property type="component" value="Unassembled WGS sequence"/>
</dbReference>
<evidence type="ECO:0000313" key="3">
    <source>
        <dbReference type="EMBL" id="GJD94205.1"/>
    </source>
</evidence>
<organism evidence="3 4">
    <name type="scientific">Methylobacterium iners</name>
    <dbReference type="NCBI Taxonomy" id="418707"/>
    <lineage>
        <taxon>Bacteria</taxon>
        <taxon>Pseudomonadati</taxon>
        <taxon>Pseudomonadota</taxon>
        <taxon>Alphaproteobacteria</taxon>
        <taxon>Hyphomicrobiales</taxon>
        <taxon>Methylobacteriaceae</taxon>
        <taxon>Methylobacterium</taxon>
    </lineage>
</organism>
<keyword evidence="4" id="KW-1185">Reference proteome</keyword>
<dbReference type="RefSeq" id="WP_238243393.1">
    <property type="nucleotide sequence ID" value="NZ_BPQP01000020.1"/>
</dbReference>
<evidence type="ECO:0000313" key="4">
    <source>
        <dbReference type="Proteomes" id="UP001055125"/>
    </source>
</evidence>
<reference evidence="3" key="2">
    <citation type="submission" date="2021-08" db="EMBL/GenBank/DDBJ databases">
        <authorList>
            <person name="Tani A."/>
            <person name="Ola A."/>
            <person name="Ogura Y."/>
            <person name="Katsura K."/>
            <person name="Hayashi T."/>
        </authorList>
    </citation>
    <scope>NUCLEOTIDE SEQUENCE</scope>
    <source>
        <strain evidence="3">DSM 19015</strain>
    </source>
</reference>
<dbReference type="InterPro" id="IPR000639">
    <property type="entry name" value="Epox_hydrolase-like"/>
</dbReference>
<dbReference type="PANTHER" id="PTHR42977:SF3">
    <property type="entry name" value="AB HYDROLASE-1 DOMAIN-CONTAINING PROTEIN"/>
    <property type="match status" value="1"/>
</dbReference>
<dbReference type="InterPro" id="IPR000073">
    <property type="entry name" value="AB_hydrolase_1"/>
</dbReference>
<keyword evidence="1" id="KW-0378">Hydrolase</keyword>
<dbReference type="InterPro" id="IPR051340">
    <property type="entry name" value="Haloalkane_dehalogenase"/>
</dbReference>
<dbReference type="Pfam" id="PF00561">
    <property type="entry name" value="Abhydrolase_1"/>
    <property type="match status" value="1"/>
</dbReference>
<feature type="domain" description="AB hydrolase-1" evidence="2">
    <location>
        <begin position="60"/>
        <end position="304"/>
    </location>
</feature>
<dbReference type="PANTHER" id="PTHR42977">
    <property type="entry name" value="HYDROLASE-RELATED"/>
    <property type="match status" value="1"/>
</dbReference>
<proteinExistence type="predicted"/>
<name>A0ABQ4RTT4_9HYPH</name>
<sequence length="323" mass="35879">MNRRHLLALAATPALLPTAGLGPDAALAGSEPASDATRHRSLTVDGVEIFYREAGPADAPALLLLHGYPTSSHMFRNLIPALAERYRVVAPDYPGFGYSAAPGRDRFTYSFDTFARLIERFTEIVGLTRYALYVMDYGAPVGFRLATAHPERVTALVVQNGNAYAEGLESPFWDPIRAYWKTGAAAEREALRQFTTPAATRWQYTDGVADPSRLSPDAWTLDQLGLDRPGNAEIQLDLFYDYRTNAPLYPAWQAYFRRHRPPTLVVWGRNDTIFPAAGAQAYRRDNPEAELHLLDTGHFALETHGAEIAALMRDFLARKLRAG</sequence>
<dbReference type="EMBL" id="BPQP01000020">
    <property type="protein sequence ID" value="GJD94205.1"/>
    <property type="molecule type" value="Genomic_DNA"/>
</dbReference>
<reference evidence="3" key="1">
    <citation type="journal article" date="2021" name="Front. Microbiol.">
        <title>Comprehensive Comparative Genomics and Phenotyping of Methylobacterium Species.</title>
        <authorList>
            <person name="Alessa O."/>
            <person name="Ogura Y."/>
            <person name="Fujitani Y."/>
            <person name="Takami H."/>
            <person name="Hayashi T."/>
            <person name="Sahin N."/>
            <person name="Tani A."/>
        </authorList>
    </citation>
    <scope>NUCLEOTIDE SEQUENCE</scope>
    <source>
        <strain evidence="3">DSM 19015</strain>
    </source>
</reference>
<dbReference type="InterPro" id="IPR029058">
    <property type="entry name" value="AB_hydrolase_fold"/>
</dbReference>
<evidence type="ECO:0000259" key="2">
    <source>
        <dbReference type="Pfam" id="PF00561"/>
    </source>
</evidence>
<comment type="caution">
    <text evidence="3">The sequence shown here is derived from an EMBL/GenBank/DDBJ whole genome shotgun (WGS) entry which is preliminary data.</text>
</comment>
<evidence type="ECO:0000256" key="1">
    <source>
        <dbReference type="ARBA" id="ARBA00022801"/>
    </source>
</evidence>
<dbReference type="SUPFAM" id="SSF53474">
    <property type="entry name" value="alpha/beta-Hydrolases"/>
    <property type="match status" value="1"/>
</dbReference>
<dbReference type="PRINTS" id="PR00111">
    <property type="entry name" value="ABHYDROLASE"/>
</dbReference>